<dbReference type="PANTHER" id="PTHR12281">
    <property type="entry name" value="RP42 RELATED"/>
    <property type="match status" value="1"/>
</dbReference>
<name>A0A6A6Q3F4_9PEZI</name>
<dbReference type="Gene3D" id="1.10.8.10">
    <property type="entry name" value="DNA helicase RuvA subunit, C-terminal domain"/>
    <property type="match status" value="1"/>
</dbReference>
<evidence type="ECO:0000313" key="4">
    <source>
        <dbReference type="EMBL" id="KAF2486183.1"/>
    </source>
</evidence>
<dbReference type="GeneID" id="54471666"/>
<dbReference type="AlphaFoldDB" id="A0A6A6Q3F4"/>
<dbReference type="InterPro" id="IPR005176">
    <property type="entry name" value="PONY_dom"/>
</dbReference>
<dbReference type="GO" id="GO:0032182">
    <property type="term" value="F:ubiquitin-like protein binding"/>
    <property type="evidence" value="ECO:0007669"/>
    <property type="project" value="TreeGrafter"/>
</dbReference>
<dbReference type="InterPro" id="IPR014764">
    <property type="entry name" value="DCN-prot"/>
</dbReference>
<dbReference type="Pfam" id="PF14555">
    <property type="entry name" value="UBA_4"/>
    <property type="match status" value="1"/>
</dbReference>
<dbReference type="OrthoDB" id="27198at2759"/>
<dbReference type="Proteomes" id="UP000799767">
    <property type="component" value="Unassembled WGS sequence"/>
</dbReference>
<protein>
    <recommendedName>
        <fullName evidence="2">Defective in cullin neddylation protein</fullName>
    </recommendedName>
</protein>
<gene>
    <name evidence="4" type="ORF">BDY17DRAFT_245796</name>
</gene>
<comment type="function">
    <text evidence="2">Neddylation of cullins play an essential role in the regulation of SCF-type complexes activity.</text>
</comment>
<dbReference type="InterPro" id="IPR042460">
    <property type="entry name" value="DCN1-like_PONY"/>
</dbReference>
<organism evidence="4 5">
    <name type="scientific">Neohortaea acidophila</name>
    <dbReference type="NCBI Taxonomy" id="245834"/>
    <lineage>
        <taxon>Eukaryota</taxon>
        <taxon>Fungi</taxon>
        <taxon>Dikarya</taxon>
        <taxon>Ascomycota</taxon>
        <taxon>Pezizomycotina</taxon>
        <taxon>Dothideomycetes</taxon>
        <taxon>Dothideomycetidae</taxon>
        <taxon>Mycosphaerellales</taxon>
        <taxon>Teratosphaeriaceae</taxon>
        <taxon>Neohortaea</taxon>
    </lineage>
</organism>
<dbReference type="GO" id="GO:0000151">
    <property type="term" value="C:ubiquitin ligase complex"/>
    <property type="evidence" value="ECO:0007669"/>
    <property type="project" value="TreeGrafter"/>
</dbReference>
<dbReference type="PANTHER" id="PTHR12281:SF31">
    <property type="entry name" value="DCN1-LIKE PROTEIN 3"/>
    <property type="match status" value="1"/>
</dbReference>
<evidence type="ECO:0000313" key="5">
    <source>
        <dbReference type="Proteomes" id="UP000799767"/>
    </source>
</evidence>
<dbReference type="SUPFAM" id="SSF46934">
    <property type="entry name" value="UBA-like"/>
    <property type="match status" value="1"/>
</dbReference>
<proteinExistence type="predicted"/>
<sequence length="272" mass="30658">MPPSYSSAQKSALAEFTQVTQSDKNAASKLLKQHNWNVGAAINAFFSNASNGAPNPVHANANKLFDKYRDDPKNDPDEINIEGTSKMLGEMTIGVEDISAFIFSELVQSPALGKITREGFVDGCLETSCDTLPKIRNVVIQRRSQLSADPDIFRNVYNHAFVLGLSNNQKSLSQDVAAEFWSLLFSSQGFAWRTRTSPWLEWWLEFQKEKWNKAVNKDLWRQTLTFAEQTMKDETLGFWTEESSWPSVIDEFVEWVKTEKRGGGGDEAMDVA</sequence>
<dbReference type="GO" id="GO:0031624">
    <property type="term" value="F:ubiquitin conjugating enzyme binding"/>
    <property type="evidence" value="ECO:0007669"/>
    <property type="project" value="TreeGrafter"/>
</dbReference>
<evidence type="ECO:0000256" key="1">
    <source>
        <dbReference type="ARBA" id="ARBA00022786"/>
    </source>
</evidence>
<dbReference type="GO" id="GO:0045116">
    <property type="term" value="P:protein neddylation"/>
    <property type="evidence" value="ECO:0007669"/>
    <property type="project" value="TreeGrafter"/>
</dbReference>
<evidence type="ECO:0000259" key="3">
    <source>
        <dbReference type="PROSITE" id="PS51229"/>
    </source>
</evidence>
<evidence type="ECO:0000256" key="2">
    <source>
        <dbReference type="RuleBase" id="RU410713"/>
    </source>
</evidence>
<feature type="domain" description="DCUN1" evidence="3">
    <location>
        <begin position="56"/>
        <end position="257"/>
    </location>
</feature>
<dbReference type="RefSeq" id="XP_033592752.1">
    <property type="nucleotide sequence ID" value="XM_033730664.1"/>
</dbReference>
<keyword evidence="1" id="KW-0833">Ubl conjugation pathway</keyword>
<dbReference type="Pfam" id="PF03556">
    <property type="entry name" value="Cullin_binding"/>
    <property type="match status" value="1"/>
</dbReference>
<dbReference type="PROSITE" id="PS51229">
    <property type="entry name" value="DCUN1"/>
    <property type="match status" value="1"/>
</dbReference>
<dbReference type="GO" id="GO:0097602">
    <property type="term" value="F:cullin family protein binding"/>
    <property type="evidence" value="ECO:0007669"/>
    <property type="project" value="TreeGrafter"/>
</dbReference>
<accession>A0A6A6Q3F4</accession>
<dbReference type="InterPro" id="IPR009060">
    <property type="entry name" value="UBA-like_sf"/>
</dbReference>
<dbReference type="Gene3D" id="1.10.238.10">
    <property type="entry name" value="EF-hand"/>
    <property type="match status" value="1"/>
</dbReference>
<dbReference type="EMBL" id="MU001632">
    <property type="protein sequence ID" value="KAF2486183.1"/>
    <property type="molecule type" value="Genomic_DNA"/>
</dbReference>
<dbReference type="Gene3D" id="1.10.238.200">
    <property type="entry name" value="Cullin, PONY binding domain"/>
    <property type="match status" value="1"/>
</dbReference>
<reference evidence="4" key="1">
    <citation type="journal article" date="2020" name="Stud. Mycol.">
        <title>101 Dothideomycetes genomes: a test case for predicting lifestyles and emergence of pathogens.</title>
        <authorList>
            <person name="Haridas S."/>
            <person name="Albert R."/>
            <person name="Binder M."/>
            <person name="Bloem J."/>
            <person name="Labutti K."/>
            <person name="Salamov A."/>
            <person name="Andreopoulos B."/>
            <person name="Baker S."/>
            <person name="Barry K."/>
            <person name="Bills G."/>
            <person name="Bluhm B."/>
            <person name="Cannon C."/>
            <person name="Castanera R."/>
            <person name="Culley D."/>
            <person name="Daum C."/>
            <person name="Ezra D."/>
            <person name="Gonzalez J."/>
            <person name="Henrissat B."/>
            <person name="Kuo A."/>
            <person name="Liang C."/>
            <person name="Lipzen A."/>
            <person name="Lutzoni F."/>
            <person name="Magnuson J."/>
            <person name="Mondo S."/>
            <person name="Nolan M."/>
            <person name="Ohm R."/>
            <person name="Pangilinan J."/>
            <person name="Park H.-J."/>
            <person name="Ramirez L."/>
            <person name="Alfaro M."/>
            <person name="Sun H."/>
            <person name="Tritt A."/>
            <person name="Yoshinaga Y."/>
            <person name="Zwiers L.-H."/>
            <person name="Turgeon B."/>
            <person name="Goodwin S."/>
            <person name="Spatafora J."/>
            <person name="Crous P."/>
            <person name="Grigoriev I."/>
        </authorList>
    </citation>
    <scope>NUCLEOTIDE SEQUENCE</scope>
    <source>
        <strain evidence="4">CBS 113389</strain>
    </source>
</reference>
<keyword evidence="5" id="KW-1185">Reference proteome</keyword>